<reference evidence="1" key="1">
    <citation type="journal article" date="2014" name="Front. Microbiol.">
        <title>High frequency of phylogenetically diverse reductive dehalogenase-homologous genes in deep subseafloor sedimentary metagenomes.</title>
        <authorList>
            <person name="Kawai M."/>
            <person name="Futagami T."/>
            <person name="Toyoda A."/>
            <person name="Takaki Y."/>
            <person name="Nishi S."/>
            <person name="Hori S."/>
            <person name="Arai W."/>
            <person name="Tsubouchi T."/>
            <person name="Morono Y."/>
            <person name="Uchiyama I."/>
            <person name="Ito T."/>
            <person name="Fujiyama A."/>
            <person name="Inagaki F."/>
            <person name="Takami H."/>
        </authorList>
    </citation>
    <scope>NUCLEOTIDE SEQUENCE</scope>
    <source>
        <strain evidence="1">Expedition CK06-06</strain>
    </source>
</reference>
<evidence type="ECO:0000313" key="1">
    <source>
        <dbReference type="EMBL" id="GAG76709.1"/>
    </source>
</evidence>
<feature type="non-terminal residue" evidence="1">
    <location>
        <position position="1"/>
    </location>
</feature>
<gene>
    <name evidence="1" type="ORF">S01H4_25394</name>
</gene>
<organism evidence="1">
    <name type="scientific">marine sediment metagenome</name>
    <dbReference type="NCBI Taxonomy" id="412755"/>
    <lineage>
        <taxon>unclassified sequences</taxon>
        <taxon>metagenomes</taxon>
        <taxon>ecological metagenomes</taxon>
    </lineage>
</organism>
<accession>X1A4K2</accession>
<name>X1A4K2_9ZZZZ</name>
<proteinExistence type="predicted"/>
<comment type="caution">
    <text evidence="1">The sequence shown here is derived from an EMBL/GenBank/DDBJ whole genome shotgun (WGS) entry which is preliminary data.</text>
</comment>
<sequence length="29" mass="3441">IIILDLEKKLCYTIFDFMGLLYISYNGLQ</sequence>
<dbReference type="EMBL" id="BART01012076">
    <property type="protein sequence ID" value="GAG76709.1"/>
    <property type="molecule type" value="Genomic_DNA"/>
</dbReference>
<dbReference type="AlphaFoldDB" id="X1A4K2"/>
<protein>
    <submittedName>
        <fullName evidence="1">Uncharacterized protein</fullName>
    </submittedName>
</protein>